<dbReference type="Pfam" id="PF07992">
    <property type="entry name" value="Pyr_redox_2"/>
    <property type="match status" value="1"/>
</dbReference>
<evidence type="ECO:0000256" key="3">
    <source>
        <dbReference type="ARBA" id="ARBA00023002"/>
    </source>
</evidence>
<keyword evidence="2" id="KW-0285">Flavoprotein</keyword>
<organism evidence="6">
    <name type="scientific">Bionectria ochroleuca</name>
    <name type="common">Gliocladium roseum</name>
    <dbReference type="NCBI Taxonomy" id="29856"/>
    <lineage>
        <taxon>Eukaryota</taxon>
        <taxon>Fungi</taxon>
        <taxon>Dikarya</taxon>
        <taxon>Ascomycota</taxon>
        <taxon>Pezizomycotina</taxon>
        <taxon>Sordariomycetes</taxon>
        <taxon>Hypocreomycetidae</taxon>
        <taxon>Hypocreales</taxon>
        <taxon>Bionectriaceae</taxon>
        <taxon>Clonostachys</taxon>
    </lineage>
</organism>
<evidence type="ECO:0000313" key="6">
    <source>
        <dbReference type="EMBL" id="CEO50381.1"/>
    </source>
</evidence>
<gene>
    <name evidence="6" type="ORF">BN869_000006439_1</name>
</gene>
<evidence type="ECO:0000256" key="4">
    <source>
        <dbReference type="SAM" id="SignalP"/>
    </source>
</evidence>
<feature type="signal peptide" evidence="4">
    <location>
        <begin position="1"/>
        <end position="18"/>
    </location>
</feature>
<accession>A0A0B7K6R1</accession>
<dbReference type="PRINTS" id="PR00469">
    <property type="entry name" value="PNDRDTASEII"/>
</dbReference>
<protein>
    <recommendedName>
        <fullName evidence="5">FAD/NAD(P)-binding domain-containing protein</fullName>
    </recommendedName>
</protein>
<sequence length="401" mass="44349">MRYTLAPAILALVSQTLGAAVSSRQNSEVPSTDFDAIIVGGGPSGLSALSGLARVRRNVLLIDSGVYRNGPTRHLHDLIGLDGLTPAYYRWLAREQLAYYNTVELTNGTVTKIEPQENNTYFRVITDNREPVTARKIVLGTGLRDILPETPGIRENWGKGIFWCPWCDGHEHADQGLGLLSSLESVAGLVREVATLNKDVVAFVNGTDTPETRALAEKNFPDWEKYLELKKVKVYNSTIERLERLQNATLGDPSLPTYPEHDKFRVHLADGQKVERDAFLTNYDDEQASSVGPDLGVRLDGGRLAADNSKGLVTNIPGVYAIGDANADNVTNIPHALFTGKRTAVYLHVQLERENTLAELEAYKGNQTLAERDFNDDDLRAVWKRMNGEPGDLLYAGEYRQ</sequence>
<dbReference type="PRINTS" id="PR00368">
    <property type="entry name" value="FADPNR"/>
</dbReference>
<dbReference type="GO" id="GO:0016491">
    <property type="term" value="F:oxidoreductase activity"/>
    <property type="evidence" value="ECO:0007669"/>
    <property type="project" value="UniProtKB-KW"/>
</dbReference>
<dbReference type="Gene3D" id="3.50.50.60">
    <property type="entry name" value="FAD/NAD(P)-binding domain"/>
    <property type="match status" value="2"/>
</dbReference>
<comment type="similarity">
    <text evidence="1">Belongs to the class-II pyridine nucleotide-disulfide oxidoreductase family.</text>
</comment>
<dbReference type="PANTHER" id="PTHR48105">
    <property type="entry name" value="THIOREDOXIN REDUCTASE 1-RELATED-RELATED"/>
    <property type="match status" value="1"/>
</dbReference>
<dbReference type="InterPro" id="IPR036188">
    <property type="entry name" value="FAD/NAD-bd_sf"/>
</dbReference>
<feature type="chain" id="PRO_5002134379" description="FAD/NAD(P)-binding domain-containing protein" evidence="4">
    <location>
        <begin position="19"/>
        <end position="401"/>
    </location>
</feature>
<name>A0A0B7K6R1_BIOOC</name>
<feature type="domain" description="FAD/NAD(P)-binding" evidence="5">
    <location>
        <begin position="35"/>
        <end position="338"/>
    </location>
</feature>
<evidence type="ECO:0000259" key="5">
    <source>
        <dbReference type="Pfam" id="PF07992"/>
    </source>
</evidence>
<keyword evidence="3" id="KW-0560">Oxidoreductase</keyword>
<evidence type="ECO:0000256" key="2">
    <source>
        <dbReference type="ARBA" id="ARBA00022630"/>
    </source>
</evidence>
<dbReference type="InterPro" id="IPR050097">
    <property type="entry name" value="Ferredoxin-NADP_redctase_2"/>
</dbReference>
<evidence type="ECO:0000256" key="1">
    <source>
        <dbReference type="ARBA" id="ARBA00009333"/>
    </source>
</evidence>
<dbReference type="GO" id="GO:0097237">
    <property type="term" value="P:cellular response to toxic substance"/>
    <property type="evidence" value="ECO:0007669"/>
    <property type="project" value="UniProtKB-ARBA"/>
</dbReference>
<reference evidence="6" key="1">
    <citation type="submission" date="2015-01" db="EMBL/GenBank/DDBJ databases">
        <authorList>
            <person name="Durling Mikael"/>
        </authorList>
    </citation>
    <scope>NUCLEOTIDE SEQUENCE</scope>
</reference>
<keyword evidence="4" id="KW-0732">Signal</keyword>
<dbReference type="AlphaFoldDB" id="A0A0B7K6R1"/>
<proteinExistence type="inferred from homology"/>
<dbReference type="EMBL" id="CDPU01000018">
    <property type="protein sequence ID" value="CEO50381.1"/>
    <property type="molecule type" value="Genomic_DNA"/>
</dbReference>
<dbReference type="SUPFAM" id="SSF51905">
    <property type="entry name" value="FAD/NAD(P)-binding domain"/>
    <property type="match status" value="1"/>
</dbReference>
<dbReference type="InterPro" id="IPR023753">
    <property type="entry name" value="FAD/NAD-binding_dom"/>
</dbReference>